<evidence type="ECO:0000313" key="5">
    <source>
        <dbReference type="Proteomes" id="UP000650224"/>
    </source>
</evidence>
<dbReference type="CDD" id="cd12159">
    <property type="entry name" value="2-Hacid_dh_2"/>
    <property type="match status" value="1"/>
</dbReference>
<keyword evidence="1" id="KW-0560">Oxidoreductase</keyword>
<name>A0A8I0HIR3_9CORY</name>
<gene>
    <name evidence="4" type="ORF">H9627_05735</name>
</gene>
<proteinExistence type="predicted"/>
<sequence length="304" mass="32692">MRIFVGFGDYPHTVNALRDAGATIVSSISEAEGFVFTQTPGTDFPELPPGIRWVQLPSAGINAYFAAGHITPDRRWSNASGVYGRQVAEAAVALLLALLHKHPTMVRADSWSPRPHVDATTRWLDGTTVAIIGGGGIARELATMLRPFGATSLAVTRTGAPTELFDATLSISELHTALRTADHVVIAVPLTADTHHLFGDPEFQAMKNNAYLINVARGEVVDTDALVRALDTSSIGGAGLDVTDPEPLPDGHPLWGRENVIITPHTANTLASMDELLAPVVVENYRRFINGERMLTEVDVEKGY</sequence>
<comment type="caution">
    <text evidence="4">The sequence shown here is derived from an EMBL/GenBank/DDBJ whole genome shotgun (WGS) entry which is preliminary data.</text>
</comment>
<dbReference type="SUPFAM" id="SSF51735">
    <property type="entry name" value="NAD(P)-binding Rossmann-fold domains"/>
    <property type="match status" value="1"/>
</dbReference>
<accession>A0A8I0HIR3</accession>
<keyword evidence="2" id="KW-0520">NAD</keyword>
<dbReference type="PANTHER" id="PTHR43333:SF1">
    <property type="entry name" value="D-ISOMER SPECIFIC 2-HYDROXYACID DEHYDROGENASE NAD-BINDING DOMAIN-CONTAINING PROTEIN"/>
    <property type="match status" value="1"/>
</dbReference>
<dbReference type="GO" id="GO:0016616">
    <property type="term" value="F:oxidoreductase activity, acting on the CH-OH group of donors, NAD or NADP as acceptor"/>
    <property type="evidence" value="ECO:0007669"/>
    <property type="project" value="UniProtKB-ARBA"/>
</dbReference>
<dbReference type="PROSITE" id="PS00671">
    <property type="entry name" value="D_2_HYDROXYACID_DH_3"/>
    <property type="match status" value="1"/>
</dbReference>
<keyword evidence="5" id="KW-1185">Reference proteome</keyword>
<dbReference type="Proteomes" id="UP000650224">
    <property type="component" value="Unassembled WGS sequence"/>
</dbReference>
<reference evidence="4 5" key="1">
    <citation type="submission" date="2020-08" db="EMBL/GenBank/DDBJ databases">
        <title>A Genomic Blueprint of the Chicken Gut Microbiome.</title>
        <authorList>
            <person name="Gilroy R."/>
            <person name="Ravi A."/>
            <person name="Getino M."/>
            <person name="Pursley I."/>
            <person name="Horton D.L."/>
            <person name="Alikhan N.-F."/>
            <person name="Baker D."/>
            <person name="Gharbi K."/>
            <person name="Hall N."/>
            <person name="Watson M."/>
            <person name="Adriaenssens E.M."/>
            <person name="Foster-Nyarko E."/>
            <person name="Jarju S."/>
            <person name="Secka A."/>
            <person name="Antonio M."/>
            <person name="Oren A."/>
            <person name="Chaudhuri R."/>
            <person name="La Ragione R.M."/>
            <person name="Hildebrand F."/>
            <person name="Pallen M.J."/>
        </authorList>
    </citation>
    <scope>NUCLEOTIDE SEQUENCE [LARGE SCALE GENOMIC DNA]</scope>
    <source>
        <strain evidence="4 5">Sa1YVA5</strain>
    </source>
</reference>
<dbReference type="PANTHER" id="PTHR43333">
    <property type="entry name" value="2-HACID_DH_C DOMAIN-CONTAINING PROTEIN"/>
    <property type="match status" value="1"/>
</dbReference>
<evidence type="ECO:0000313" key="4">
    <source>
        <dbReference type="EMBL" id="MBD8029830.1"/>
    </source>
</evidence>
<evidence type="ECO:0000256" key="1">
    <source>
        <dbReference type="ARBA" id="ARBA00023002"/>
    </source>
</evidence>
<feature type="domain" description="D-isomer specific 2-hydroxyacid dehydrogenase NAD-binding" evidence="3">
    <location>
        <begin position="99"/>
        <end position="267"/>
    </location>
</feature>
<dbReference type="GO" id="GO:0051287">
    <property type="term" value="F:NAD binding"/>
    <property type="evidence" value="ECO:0007669"/>
    <property type="project" value="InterPro"/>
</dbReference>
<dbReference type="Gene3D" id="3.40.50.720">
    <property type="entry name" value="NAD(P)-binding Rossmann-like Domain"/>
    <property type="match status" value="2"/>
</dbReference>
<evidence type="ECO:0000259" key="3">
    <source>
        <dbReference type="Pfam" id="PF02826"/>
    </source>
</evidence>
<evidence type="ECO:0000256" key="2">
    <source>
        <dbReference type="ARBA" id="ARBA00023027"/>
    </source>
</evidence>
<organism evidence="4 5">
    <name type="scientific">Corynebacterium gallinarum</name>
    <dbReference type="NCBI Taxonomy" id="2762214"/>
    <lineage>
        <taxon>Bacteria</taxon>
        <taxon>Bacillati</taxon>
        <taxon>Actinomycetota</taxon>
        <taxon>Actinomycetes</taxon>
        <taxon>Mycobacteriales</taxon>
        <taxon>Corynebacteriaceae</taxon>
        <taxon>Corynebacterium</taxon>
    </lineage>
</organism>
<dbReference type="InterPro" id="IPR029753">
    <property type="entry name" value="D-isomer_DH_CS"/>
</dbReference>
<dbReference type="InterPro" id="IPR006140">
    <property type="entry name" value="D-isomer_DH_NAD-bd"/>
</dbReference>
<dbReference type="Pfam" id="PF02826">
    <property type="entry name" value="2-Hacid_dh_C"/>
    <property type="match status" value="1"/>
</dbReference>
<dbReference type="EMBL" id="JACSPR010000003">
    <property type="protein sequence ID" value="MBD8029830.1"/>
    <property type="molecule type" value="Genomic_DNA"/>
</dbReference>
<dbReference type="InterPro" id="IPR036291">
    <property type="entry name" value="NAD(P)-bd_dom_sf"/>
</dbReference>
<dbReference type="RefSeq" id="WP_191733056.1">
    <property type="nucleotide sequence ID" value="NZ_JACSPR010000003.1"/>
</dbReference>
<dbReference type="AlphaFoldDB" id="A0A8I0HIR3"/>
<protein>
    <submittedName>
        <fullName evidence="4">Dihydrofolate reductase</fullName>
    </submittedName>
</protein>